<dbReference type="AlphaFoldDB" id="A0A9W5WVZ8"/>
<dbReference type="EMBL" id="BLIY01000022">
    <property type="protein sequence ID" value="GFE55468.1"/>
    <property type="molecule type" value="Genomic_DNA"/>
</dbReference>
<gene>
    <name evidence="1" type="ORF">BaOVIS_028720</name>
</gene>
<reference evidence="1" key="1">
    <citation type="submission" date="2019-12" db="EMBL/GenBank/DDBJ databases">
        <title>Genome sequence of Babesia ovis.</title>
        <authorList>
            <person name="Yamagishi J."/>
            <person name="Sevinc F."/>
            <person name="Xuan X."/>
        </authorList>
    </citation>
    <scope>NUCLEOTIDE SEQUENCE</scope>
    <source>
        <strain evidence="1">Selcuk</strain>
    </source>
</reference>
<name>A0A9W5WVZ8_BABOV</name>
<proteinExistence type="predicted"/>
<evidence type="ECO:0000313" key="2">
    <source>
        <dbReference type="Proteomes" id="UP001057455"/>
    </source>
</evidence>
<sequence>MCVGVTERTTGVVRPLMHKPSQEDNNEYLLVQNARRTPLEDALNMCGRTEGCTFLCHTAQKKFDTKGHAMEPPEAGNIPQSDATWMCSGSGWTALYPKNGWVTAIKGTVLQQMCRPFRVWLNQRAECGNADLLDVARDLTPKEATSYCASTKGCRFFTMSLETHDSTMAFGTVVHFCKGVPKKRVARDGHFFAAVGQEEIETVKVTSGGTTSRIGLYYGGPLTNDGYYDDKTPGSLVPAMNL</sequence>
<protein>
    <submittedName>
        <fullName evidence="1">PAN domain, putative</fullName>
    </submittedName>
</protein>
<organism evidence="1 2">
    <name type="scientific">Babesia ovis</name>
    <dbReference type="NCBI Taxonomy" id="5869"/>
    <lineage>
        <taxon>Eukaryota</taxon>
        <taxon>Sar</taxon>
        <taxon>Alveolata</taxon>
        <taxon>Apicomplexa</taxon>
        <taxon>Aconoidasida</taxon>
        <taxon>Piroplasmida</taxon>
        <taxon>Babesiidae</taxon>
        <taxon>Babesia</taxon>
    </lineage>
</organism>
<dbReference type="Proteomes" id="UP001057455">
    <property type="component" value="Unassembled WGS sequence"/>
</dbReference>
<accession>A0A9W5WVZ8</accession>
<evidence type="ECO:0000313" key="1">
    <source>
        <dbReference type="EMBL" id="GFE55468.1"/>
    </source>
</evidence>
<comment type="caution">
    <text evidence="1">The sequence shown here is derived from an EMBL/GenBank/DDBJ whole genome shotgun (WGS) entry which is preliminary data.</text>
</comment>
<dbReference type="OrthoDB" id="360137at2759"/>
<keyword evidence="2" id="KW-1185">Reference proteome</keyword>